<dbReference type="Pfam" id="PF00155">
    <property type="entry name" value="Aminotran_1_2"/>
    <property type="match status" value="1"/>
</dbReference>
<evidence type="ECO:0000256" key="1">
    <source>
        <dbReference type="ARBA" id="ARBA00001933"/>
    </source>
</evidence>
<dbReference type="PANTHER" id="PTHR11879">
    <property type="entry name" value="ASPARTATE AMINOTRANSFERASE"/>
    <property type="match status" value="1"/>
</dbReference>
<evidence type="ECO:0000256" key="4">
    <source>
        <dbReference type="ARBA" id="ARBA00022576"/>
    </source>
</evidence>
<dbReference type="GO" id="GO:0006520">
    <property type="term" value="P:amino acid metabolic process"/>
    <property type="evidence" value="ECO:0007669"/>
    <property type="project" value="InterPro"/>
</dbReference>
<dbReference type="InterPro" id="IPR015421">
    <property type="entry name" value="PyrdxlP-dep_Trfase_major"/>
</dbReference>
<dbReference type="GO" id="GO:0004069">
    <property type="term" value="F:L-aspartate:2-oxoglutarate aminotransferase activity"/>
    <property type="evidence" value="ECO:0007669"/>
    <property type="project" value="TreeGrafter"/>
</dbReference>
<dbReference type="InterPro" id="IPR015424">
    <property type="entry name" value="PyrdxlP-dep_Trfase"/>
</dbReference>
<proteinExistence type="inferred from homology"/>
<dbReference type="AlphaFoldDB" id="A0AAD9SES7"/>
<organism evidence="8 9">
    <name type="scientific">Phomopsis amygdali</name>
    <name type="common">Fusicoccum amygdali</name>
    <dbReference type="NCBI Taxonomy" id="1214568"/>
    <lineage>
        <taxon>Eukaryota</taxon>
        <taxon>Fungi</taxon>
        <taxon>Dikarya</taxon>
        <taxon>Ascomycota</taxon>
        <taxon>Pezizomycotina</taxon>
        <taxon>Sordariomycetes</taxon>
        <taxon>Sordariomycetidae</taxon>
        <taxon>Diaporthales</taxon>
        <taxon>Diaporthaceae</taxon>
        <taxon>Diaporthe</taxon>
    </lineage>
</organism>
<dbReference type="GO" id="GO:0030170">
    <property type="term" value="F:pyridoxal phosphate binding"/>
    <property type="evidence" value="ECO:0007669"/>
    <property type="project" value="InterPro"/>
</dbReference>
<dbReference type="InterPro" id="IPR015422">
    <property type="entry name" value="PyrdxlP-dep_Trfase_small"/>
</dbReference>
<dbReference type="Proteomes" id="UP001265746">
    <property type="component" value="Unassembled WGS sequence"/>
</dbReference>
<comment type="similarity">
    <text evidence="2">Belongs to the class-I pyridoxal-phosphate-dependent aminotransferase family.</text>
</comment>
<dbReference type="EMBL" id="JAUJFL010000003">
    <property type="protein sequence ID" value="KAK2606882.1"/>
    <property type="molecule type" value="Genomic_DNA"/>
</dbReference>
<keyword evidence="9" id="KW-1185">Reference proteome</keyword>
<feature type="domain" description="Aminotransferase class I/classII large" evidence="7">
    <location>
        <begin position="28"/>
        <end position="427"/>
    </location>
</feature>
<dbReference type="PANTHER" id="PTHR11879:SF55">
    <property type="entry name" value="GLUTAMATE OXALOACETATE TRANSAMINASE 1, ISOFORM B"/>
    <property type="match status" value="1"/>
</dbReference>
<dbReference type="InterPro" id="IPR004839">
    <property type="entry name" value="Aminotransferase_I/II_large"/>
</dbReference>
<dbReference type="InterPro" id="IPR000796">
    <property type="entry name" value="Asp_trans"/>
</dbReference>
<sequence length="439" mass="48242">MFGHIQPGPPDPMFILKKNADNDRNPEKVDLGVGIYRSEACTYQELEVVKLAKGHLERADLGHDVCRLVCTRQLEASGLSIIQYGPTTGDAEFLKLAASVMFGDDCKALKSGRVCLLFHHVSIHSPHANFLTLRQISSVQTISGTGANALGALLIAKTMQPKPKVYIGIPTWGNHLDIFQNVNIEIVTYQYLDSSKHVVDFVALLTAVRTAPPDSVFILQGCCHNPSGVDLSVQQWEELASEMRANGHLPFFDTAYQGLGDGLSEDAVGVRTFVEAGMEMLVCQSFSKNFALYGERCGALHVVANSSEVAFNVQDRLRSLIRYTYSSPPAYGSRLVKTVLNDNALRKAWKRLKRNRHALHDQLVNVLKTPGDWTYLIHEKGLFSCLALSPSQCKTLVGTYHVHLPGSGRINVAGLSEDNVARAAKAIDEVVRMSGEQKN</sequence>
<keyword evidence="6" id="KW-0663">Pyridoxal phosphate</keyword>
<name>A0AAD9SES7_PHOAM</name>
<evidence type="ECO:0000259" key="7">
    <source>
        <dbReference type="Pfam" id="PF00155"/>
    </source>
</evidence>
<evidence type="ECO:0000256" key="2">
    <source>
        <dbReference type="ARBA" id="ARBA00007441"/>
    </source>
</evidence>
<protein>
    <recommendedName>
        <fullName evidence="7">Aminotransferase class I/classII large domain-containing protein</fullName>
    </recommendedName>
</protein>
<evidence type="ECO:0000256" key="6">
    <source>
        <dbReference type="ARBA" id="ARBA00022898"/>
    </source>
</evidence>
<keyword evidence="4" id="KW-0032">Aminotransferase</keyword>
<evidence type="ECO:0000313" key="8">
    <source>
        <dbReference type="EMBL" id="KAK2606882.1"/>
    </source>
</evidence>
<evidence type="ECO:0000313" key="9">
    <source>
        <dbReference type="Proteomes" id="UP001265746"/>
    </source>
</evidence>
<gene>
    <name evidence="8" type="ORF">N8I77_005605</name>
</gene>
<dbReference type="Gene3D" id="3.40.640.10">
    <property type="entry name" value="Type I PLP-dependent aspartate aminotransferase-like (Major domain)"/>
    <property type="match status" value="1"/>
</dbReference>
<reference evidence="8" key="1">
    <citation type="submission" date="2023-06" db="EMBL/GenBank/DDBJ databases">
        <authorList>
            <person name="Noh H."/>
        </authorList>
    </citation>
    <scope>NUCLEOTIDE SEQUENCE</scope>
    <source>
        <strain evidence="8">DUCC20226</strain>
    </source>
</reference>
<comment type="cofactor">
    <cofactor evidence="1">
        <name>pyridoxal 5'-phosphate</name>
        <dbReference type="ChEBI" id="CHEBI:597326"/>
    </cofactor>
</comment>
<accession>A0AAD9SES7</accession>
<keyword evidence="5" id="KW-0808">Transferase</keyword>
<dbReference type="PRINTS" id="PR00799">
    <property type="entry name" value="TRANSAMINASE"/>
</dbReference>
<dbReference type="CDD" id="cd00609">
    <property type="entry name" value="AAT_like"/>
    <property type="match status" value="1"/>
</dbReference>
<evidence type="ECO:0000256" key="3">
    <source>
        <dbReference type="ARBA" id="ARBA00011738"/>
    </source>
</evidence>
<dbReference type="Gene3D" id="3.90.1150.10">
    <property type="entry name" value="Aspartate Aminotransferase, domain 1"/>
    <property type="match status" value="1"/>
</dbReference>
<evidence type="ECO:0000256" key="5">
    <source>
        <dbReference type="ARBA" id="ARBA00022679"/>
    </source>
</evidence>
<comment type="subunit">
    <text evidence="3">Homodimer.</text>
</comment>
<comment type="caution">
    <text evidence="8">The sequence shown here is derived from an EMBL/GenBank/DDBJ whole genome shotgun (WGS) entry which is preliminary data.</text>
</comment>
<dbReference type="SUPFAM" id="SSF53383">
    <property type="entry name" value="PLP-dependent transferases"/>
    <property type="match status" value="1"/>
</dbReference>